<dbReference type="PANTHER" id="PTHR30615:SF8">
    <property type="entry name" value="UPF0047 PROTEIN C4A8.02C"/>
    <property type="match status" value="1"/>
</dbReference>
<proteinExistence type="inferred from homology"/>
<dbReference type="InterPro" id="IPR035917">
    <property type="entry name" value="YjbQ-like_sf"/>
</dbReference>
<dbReference type="Proteomes" id="UP000320042">
    <property type="component" value="Unassembled WGS sequence"/>
</dbReference>
<accession>A0A563UJF2</accession>
<dbReference type="PANTHER" id="PTHR30615">
    <property type="entry name" value="UNCHARACTERIZED PROTEIN YJBQ-RELATED"/>
    <property type="match status" value="1"/>
</dbReference>
<evidence type="ECO:0000313" key="2">
    <source>
        <dbReference type="EMBL" id="TWR31439.1"/>
    </source>
</evidence>
<gene>
    <name evidence="2" type="ORF">FPZ43_02890</name>
</gene>
<name>A0A563UJF2_9SPHI</name>
<dbReference type="SUPFAM" id="SSF111038">
    <property type="entry name" value="YjbQ-like"/>
    <property type="match status" value="1"/>
</dbReference>
<comment type="caution">
    <text evidence="2">The sequence shown here is derived from an EMBL/GenBank/DDBJ whole genome shotgun (WGS) entry which is preliminary data.</text>
</comment>
<dbReference type="OrthoDB" id="9801725at2"/>
<reference evidence="2 3" key="1">
    <citation type="submission" date="2019-07" db="EMBL/GenBank/DDBJ databases">
        <authorList>
            <person name="Kim J."/>
        </authorList>
    </citation>
    <scope>NUCLEOTIDE SEQUENCE [LARGE SCALE GENOMIC DNA]</scope>
    <source>
        <strain evidence="3">dk17</strain>
    </source>
</reference>
<keyword evidence="3" id="KW-1185">Reference proteome</keyword>
<dbReference type="EMBL" id="VOEJ01000001">
    <property type="protein sequence ID" value="TWR31439.1"/>
    <property type="molecule type" value="Genomic_DNA"/>
</dbReference>
<dbReference type="RefSeq" id="WP_146380336.1">
    <property type="nucleotide sequence ID" value="NZ_VOEJ01000001.1"/>
</dbReference>
<comment type="similarity">
    <text evidence="1">Belongs to the UPF0047 family.</text>
</comment>
<organism evidence="2 3">
    <name type="scientific">Mucilaginibacter pallidiroseus</name>
    <dbReference type="NCBI Taxonomy" id="2599295"/>
    <lineage>
        <taxon>Bacteria</taxon>
        <taxon>Pseudomonadati</taxon>
        <taxon>Bacteroidota</taxon>
        <taxon>Sphingobacteriia</taxon>
        <taxon>Sphingobacteriales</taxon>
        <taxon>Sphingobacteriaceae</taxon>
        <taxon>Mucilaginibacter</taxon>
    </lineage>
</organism>
<evidence type="ECO:0000313" key="3">
    <source>
        <dbReference type="Proteomes" id="UP000320042"/>
    </source>
</evidence>
<sequence length="140" mass="15992">MRIFQNNIFLDQRKRGFHIITADILRAMPQINEINVGLCQVFIKHTSASLTINENADPTVRQDFEMYFSKTVPERDPDYRHDYEGDDDMPAHLKAAMLGSSVIVPINNGRLALGTWQGIYLCEHRNHGGHRSIVITAWGQ</sequence>
<evidence type="ECO:0000256" key="1">
    <source>
        <dbReference type="ARBA" id="ARBA00005534"/>
    </source>
</evidence>
<dbReference type="Gene3D" id="2.60.120.460">
    <property type="entry name" value="YjbQ-like"/>
    <property type="match status" value="1"/>
</dbReference>
<dbReference type="InterPro" id="IPR001602">
    <property type="entry name" value="UPF0047_YjbQ-like"/>
</dbReference>
<dbReference type="PIRSF" id="PIRSF004681">
    <property type="entry name" value="UCP004681"/>
    <property type="match status" value="1"/>
</dbReference>
<dbReference type="AlphaFoldDB" id="A0A563UJF2"/>
<dbReference type="PROSITE" id="PS01314">
    <property type="entry name" value="UPF0047"/>
    <property type="match status" value="1"/>
</dbReference>
<protein>
    <submittedName>
        <fullName evidence="2">YjbQ family protein</fullName>
    </submittedName>
</protein>
<dbReference type="NCBIfam" id="TIGR00149">
    <property type="entry name" value="TIGR00149_YjbQ"/>
    <property type="match status" value="1"/>
</dbReference>
<dbReference type="Pfam" id="PF01894">
    <property type="entry name" value="YjbQ"/>
    <property type="match status" value="1"/>
</dbReference>